<gene>
    <name evidence="1" type="ORF">JKP88DRAFT_313228</name>
</gene>
<comment type="caution">
    <text evidence="1">The sequence shown here is derived from an EMBL/GenBank/DDBJ whole genome shotgun (WGS) entry which is preliminary data.</text>
</comment>
<name>A0A836CH59_9STRA</name>
<evidence type="ECO:0000313" key="2">
    <source>
        <dbReference type="Proteomes" id="UP000664859"/>
    </source>
</evidence>
<protein>
    <submittedName>
        <fullName evidence="1">Uncharacterized protein</fullName>
    </submittedName>
</protein>
<reference evidence="1" key="1">
    <citation type="submission" date="2021-02" db="EMBL/GenBank/DDBJ databases">
        <title>First Annotated Genome of the Yellow-green Alga Tribonema minus.</title>
        <authorList>
            <person name="Mahan K.M."/>
        </authorList>
    </citation>
    <scope>NUCLEOTIDE SEQUENCE</scope>
    <source>
        <strain evidence="1">UTEX B ZZ1240</strain>
    </source>
</reference>
<accession>A0A836CH59</accession>
<evidence type="ECO:0000313" key="1">
    <source>
        <dbReference type="EMBL" id="KAG5185048.1"/>
    </source>
</evidence>
<dbReference type="Proteomes" id="UP000664859">
    <property type="component" value="Unassembled WGS sequence"/>
</dbReference>
<dbReference type="EMBL" id="JAFCMP010000144">
    <property type="protein sequence ID" value="KAG5185048.1"/>
    <property type="molecule type" value="Genomic_DNA"/>
</dbReference>
<keyword evidence="2" id="KW-1185">Reference proteome</keyword>
<sequence length="644" mass="71875">MAKLIAFKISTKESHLKSPTWKSHFKFHPPELCTFSLLHLTLVIMTAECKRRTAYRMQYEVSLPAGAVSLSEVQCHLMDAVRAAEGYKAVVKCPAPAGKHGLLIKISSRHPHAHHKKVIAMAKARLPAGIVMGEHIRIADFAQEDALSAAQVKELLAAPSPPIQEPFDSLHWTEFDENLPGCPQWTGFIIYLSYRLYANVDRSLRPSLDPVPFGNAEEFSVRVQQEAQRIGATMKGVEKGMVVVPAHRHKLGDYKYIQDELTPTFRLIHDKPPPEKAPFGTNVNIGIPSYSVTTLSDVVDFEFDCELPPLKNDVFGRIEEYDFHVYVRTTRAAKMSVPEDFLAALREDVQKFVPAGYQRSNINGDVKKVTRDGIDLCSVPWPVMHNTLVSADTMPGSISRGDYTFRNKKMQERLLNERMAFIFNTLPAGYTLTAASLPVRADLVPLRDSFLQKMASATERDATLRAGVDLQLLDMRRQGREKTAERVAEAWAVKERALEKSIEEVTAGIAKAAFFLKADLDCLAAMPPTLAAIDSGDPAQYKAMEAAASSFNQVIKITPSPSAEPAGGLEDDPEFLAELEKQFGPDSLTREEREAALETLQALEEGVDLEYKEMKQYVGDVSKEELEAMKRTLQRLDHKRRVVD</sequence>
<dbReference type="AlphaFoldDB" id="A0A836CH59"/>
<proteinExistence type="predicted"/>
<organism evidence="1 2">
    <name type="scientific">Tribonema minus</name>
    <dbReference type="NCBI Taxonomy" id="303371"/>
    <lineage>
        <taxon>Eukaryota</taxon>
        <taxon>Sar</taxon>
        <taxon>Stramenopiles</taxon>
        <taxon>Ochrophyta</taxon>
        <taxon>PX clade</taxon>
        <taxon>Xanthophyceae</taxon>
        <taxon>Tribonematales</taxon>
        <taxon>Tribonemataceae</taxon>
        <taxon>Tribonema</taxon>
    </lineage>
</organism>